<evidence type="ECO:0000313" key="1">
    <source>
        <dbReference type="EMBL" id="GAA0219330.1"/>
    </source>
</evidence>
<proteinExistence type="predicted"/>
<dbReference type="RefSeq" id="WP_286304959.1">
    <property type="nucleotide sequence ID" value="NZ_AP027741.1"/>
</dbReference>
<name>A0ABP3CZK6_9GAMM</name>
<dbReference type="Proteomes" id="UP001501476">
    <property type="component" value="Unassembled WGS sequence"/>
</dbReference>
<organism evidence="1 2">
    <name type="scientific">Methylophaga marina</name>
    <dbReference type="NCBI Taxonomy" id="45495"/>
    <lineage>
        <taxon>Bacteria</taxon>
        <taxon>Pseudomonadati</taxon>
        <taxon>Pseudomonadota</taxon>
        <taxon>Gammaproteobacteria</taxon>
        <taxon>Thiotrichales</taxon>
        <taxon>Piscirickettsiaceae</taxon>
        <taxon>Methylophaga</taxon>
    </lineage>
</organism>
<evidence type="ECO:0000313" key="2">
    <source>
        <dbReference type="Proteomes" id="UP001501476"/>
    </source>
</evidence>
<dbReference type="EMBL" id="BAAADG010000003">
    <property type="protein sequence ID" value="GAA0219330.1"/>
    <property type="molecule type" value="Genomic_DNA"/>
</dbReference>
<reference evidence="2" key="1">
    <citation type="journal article" date="2019" name="Int. J. Syst. Evol. Microbiol.">
        <title>The Global Catalogue of Microorganisms (GCM) 10K type strain sequencing project: providing services to taxonomists for standard genome sequencing and annotation.</title>
        <authorList>
            <consortium name="The Broad Institute Genomics Platform"/>
            <consortium name="The Broad Institute Genome Sequencing Center for Infectious Disease"/>
            <person name="Wu L."/>
            <person name="Ma J."/>
        </authorList>
    </citation>
    <scope>NUCLEOTIDE SEQUENCE [LARGE SCALE GENOMIC DNA]</scope>
    <source>
        <strain evidence="2">JCM 6886</strain>
    </source>
</reference>
<accession>A0ABP3CZK6</accession>
<protein>
    <submittedName>
        <fullName evidence="1">Uncharacterized protein</fullName>
    </submittedName>
</protein>
<comment type="caution">
    <text evidence="1">The sequence shown here is derived from an EMBL/GenBank/DDBJ whole genome shotgun (WGS) entry which is preliminary data.</text>
</comment>
<keyword evidence="2" id="KW-1185">Reference proteome</keyword>
<sequence length="174" mass="19598">MANILLDKTHKQLIQSAIGLGNWLLNFDVLSADDKQAVIAIQDVLKKLPKINDGTLAMLGVSIETGDEEQGLVRGWDVSVEYFADDPEQQGGLELFSSYLPIPETTDKDILALKKQHEVYFHWPIGDVCNLVKQEQAEQWMKEVSQPQALLKAGSRLRAELVYKDFYSEIELPV</sequence>
<gene>
    <name evidence="1" type="ORF">GCM10008964_08720</name>
</gene>